<dbReference type="PANTHER" id="PTHR46558">
    <property type="entry name" value="TRACRIPTIONAL REGULATORY PROTEIN-RELATED-RELATED"/>
    <property type="match status" value="1"/>
</dbReference>
<accession>A0A7X3ML11</accession>
<dbReference type="CDD" id="cd00093">
    <property type="entry name" value="HTH_XRE"/>
    <property type="match status" value="1"/>
</dbReference>
<sequence length="224" mass="26573">MEFKEKLQLLRTNMKLSQEELANRLDISRQSITKWENGQSFPDIQNLIQLSEIFKVSIDRLVKENDICTISLFCEQKYPMQDIRIFLVRAKNNTYITGENEIMPSQPGSHDFRYEDGDYLYMDTYLGGQKFIGWERVWIRNHAVWAMNYYGESLDENFDIIFLKEALSHVSVSMPFRGPEFYQKGDYMYQCQVQGDFECFSGEERIYCRQKKVYACMFYGGTIL</sequence>
<dbReference type="PANTHER" id="PTHR46558:SF4">
    <property type="entry name" value="DNA-BIDING PHAGE PROTEIN"/>
    <property type="match status" value="1"/>
</dbReference>
<dbReference type="AlphaFoldDB" id="A0A7X3ML11"/>
<keyword evidence="4" id="KW-1185">Reference proteome</keyword>
<name>A0A7X3ML11_9FIRM</name>
<dbReference type="GO" id="GO:0003677">
    <property type="term" value="F:DNA binding"/>
    <property type="evidence" value="ECO:0007669"/>
    <property type="project" value="UniProtKB-KW"/>
</dbReference>
<dbReference type="PROSITE" id="PS50943">
    <property type="entry name" value="HTH_CROC1"/>
    <property type="match status" value="1"/>
</dbReference>
<dbReference type="InterPro" id="IPR043735">
    <property type="entry name" value="DUF5680"/>
</dbReference>
<protein>
    <submittedName>
        <fullName evidence="3">Helix-turn-helix domain-containing protein</fullName>
    </submittedName>
</protein>
<evidence type="ECO:0000313" key="4">
    <source>
        <dbReference type="Proteomes" id="UP000460412"/>
    </source>
</evidence>
<dbReference type="InterPro" id="IPR001387">
    <property type="entry name" value="Cro/C1-type_HTH"/>
</dbReference>
<proteinExistence type="predicted"/>
<gene>
    <name evidence="3" type="ORF">GN277_24395</name>
</gene>
<dbReference type="Gene3D" id="1.10.260.40">
    <property type="entry name" value="lambda repressor-like DNA-binding domains"/>
    <property type="match status" value="1"/>
</dbReference>
<feature type="domain" description="HTH cro/C1-type" evidence="2">
    <location>
        <begin position="7"/>
        <end position="61"/>
    </location>
</feature>
<dbReference type="SMART" id="SM00530">
    <property type="entry name" value="HTH_XRE"/>
    <property type="match status" value="1"/>
</dbReference>
<dbReference type="EMBL" id="WUQX01000001">
    <property type="protein sequence ID" value="MXP78368.1"/>
    <property type="molecule type" value="Genomic_DNA"/>
</dbReference>
<evidence type="ECO:0000313" key="3">
    <source>
        <dbReference type="EMBL" id="MXP78368.1"/>
    </source>
</evidence>
<reference evidence="3 4" key="1">
    <citation type="submission" date="2019-12" db="EMBL/GenBank/DDBJ databases">
        <title>Sporaefaciens musculi gen. nov., sp. nov., a novel bacterium isolated from the caecum of an obese mouse.</title>
        <authorList>
            <person name="Rasmussen T.S."/>
            <person name="Streidl T."/>
            <person name="Hitch T.C.A."/>
            <person name="Wortmann E."/>
            <person name="Deptula P."/>
            <person name="Hansen M."/>
            <person name="Nielsen D.S."/>
            <person name="Clavel T."/>
            <person name="Vogensen F.K."/>
        </authorList>
    </citation>
    <scope>NUCLEOTIDE SEQUENCE [LARGE SCALE GENOMIC DNA]</scope>
    <source>
        <strain evidence="3 4">WCA-9-b2</strain>
    </source>
</reference>
<comment type="caution">
    <text evidence="3">The sequence shown here is derived from an EMBL/GenBank/DDBJ whole genome shotgun (WGS) entry which is preliminary data.</text>
</comment>
<dbReference type="Pfam" id="PF18931">
    <property type="entry name" value="DUF5680"/>
    <property type="match status" value="1"/>
</dbReference>
<keyword evidence="1" id="KW-0238">DNA-binding</keyword>
<dbReference type="Pfam" id="PF01381">
    <property type="entry name" value="HTH_3"/>
    <property type="match status" value="1"/>
</dbReference>
<evidence type="ECO:0000259" key="2">
    <source>
        <dbReference type="PROSITE" id="PS50943"/>
    </source>
</evidence>
<dbReference type="SUPFAM" id="SSF47413">
    <property type="entry name" value="lambda repressor-like DNA-binding domains"/>
    <property type="match status" value="1"/>
</dbReference>
<organism evidence="3 4">
    <name type="scientific">Sporofaciens musculi</name>
    <dbReference type="NCBI Taxonomy" id="2681861"/>
    <lineage>
        <taxon>Bacteria</taxon>
        <taxon>Bacillati</taxon>
        <taxon>Bacillota</taxon>
        <taxon>Clostridia</taxon>
        <taxon>Lachnospirales</taxon>
        <taxon>Lachnospiraceae</taxon>
        <taxon>Sporofaciens</taxon>
    </lineage>
</organism>
<dbReference type="RefSeq" id="WP_159754892.1">
    <property type="nucleotide sequence ID" value="NZ_WUQX01000001.1"/>
</dbReference>
<dbReference type="Proteomes" id="UP000460412">
    <property type="component" value="Unassembled WGS sequence"/>
</dbReference>
<evidence type="ECO:0000256" key="1">
    <source>
        <dbReference type="ARBA" id="ARBA00023125"/>
    </source>
</evidence>
<dbReference type="InterPro" id="IPR010982">
    <property type="entry name" value="Lambda_DNA-bd_dom_sf"/>
</dbReference>